<dbReference type="Proteomes" id="UP000299102">
    <property type="component" value="Unassembled WGS sequence"/>
</dbReference>
<evidence type="ECO:0000313" key="1">
    <source>
        <dbReference type="EMBL" id="GBP19030.1"/>
    </source>
</evidence>
<organism evidence="1 2">
    <name type="scientific">Eumeta variegata</name>
    <name type="common">Bagworm moth</name>
    <name type="synonym">Eumeta japonica</name>
    <dbReference type="NCBI Taxonomy" id="151549"/>
    <lineage>
        <taxon>Eukaryota</taxon>
        <taxon>Metazoa</taxon>
        <taxon>Ecdysozoa</taxon>
        <taxon>Arthropoda</taxon>
        <taxon>Hexapoda</taxon>
        <taxon>Insecta</taxon>
        <taxon>Pterygota</taxon>
        <taxon>Neoptera</taxon>
        <taxon>Endopterygota</taxon>
        <taxon>Lepidoptera</taxon>
        <taxon>Glossata</taxon>
        <taxon>Ditrysia</taxon>
        <taxon>Tineoidea</taxon>
        <taxon>Psychidae</taxon>
        <taxon>Oiketicinae</taxon>
        <taxon>Eumeta</taxon>
    </lineage>
</organism>
<protein>
    <submittedName>
        <fullName evidence="1">Uncharacterized protein</fullName>
    </submittedName>
</protein>
<dbReference type="EMBL" id="BGZK01000103">
    <property type="protein sequence ID" value="GBP19030.1"/>
    <property type="molecule type" value="Genomic_DNA"/>
</dbReference>
<proteinExistence type="predicted"/>
<evidence type="ECO:0000313" key="2">
    <source>
        <dbReference type="Proteomes" id="UP000299102"/>
    </source>
</evidence>
<gene>
    <name evidence="1" type="ORF">EVAR_78499_1</name>
</gene>
<keyword evidence="2" id="KW-1185">Reference proteome</keyword>
<reference evidence="1 2" key="1">
    <citation type="journal article" date="2019" name="Commun. Biol.">
        <title>The bagworm genome reveals a unique fibroin gene that provides high tensile strength.</title>
        <authorList>
            <person name="Kono N."/>
            <person name="Nakamura H."/>
            <person name="Ohtoshi R."/>
            <person name="Tomita M."/>
            <person name="Numata K."/>
            <person name="Arakawa K."/>
        </authorList>
    </citation>
    <scope>NUCLEOTIDE SEQUENCE [LARGE SCALE GENOMIC DNA]</scope>
</reference>
<dbReference type="AlphaFoldDB" id="A0A4C1TYF3"/>
<accession>A0A4C1TYF3</accession>
<name>A0A4C1TYF3_EUMVA</name>
<comment type="caution">
    <text evidence="1">The sequence shown here is derived from an EMBL/GenBank/DDBJ whole genome shotgun (WGS) entry which is preliminary data.</text>
</comment>
<sequence length="69" mass="7460">MALESVGLFLYLSMPIERPGRAGPPRRPLCAAANIVKHFKSSVRDVIVSMTATVGSVQFAPARVPMSYI</sequence>